<dbReference type="EMBL" id="JBBYAF010000009">
    <property type="protein sequence ID" value="MEL3971934.1"/>
    <property type="molecule type" value="Genomic_DNA"/>
</dbReference>
<sequence length="81" mass="9050">MFKKILKRLLVKWEMVYSTQNVAEYSTIKGKFENNAIPYKTKSISSGGGEGGGYGFATTYQVLVPKEEAYKANEAIHHSKS</sequence>
<comment type="caution">
    <text evidence="1">The sequence shown here is derived from an EMBL/GenBank/DDBJ whole genome shotgun (WGS) entry which is preliminary data.</text>
</comment>
<dbReference type="Proteomes" id="UP001389717">
    <property type="component" value="Unassembled WGS sequence"/>
</dbReference>
<protein>
    <submittedName>
        <fullName evidence="1">Uncharacterized protein</fullName>
    </submittedName>
</protein>
<reference evidence="1 2" key="1">
    <citation type="submission" date="2024-04" db="EMBL/GenBank/DDBJ databases">
        <title>Bacillus oryzaecorticis sp. nov., a moderately halophilic bacterium isolated from rice husks.</title>
        <authorList>
            <person name="Zhu H.-S."/>
        </authorList>
    </citation>
    <scope>NUCLEOTIDE SEQUENCE [LARGE SCALE GENOMIC DNA]</scope>
    <source>
        <strain evidence="1 2">ZC255</strain>
    </source>
</reference>
<accession>A0ABU9K764</accession>
<evidence type="ECO:0000313" key="2">
    <source>
        <dbReference type="Proteomes" id="UP001389717"/>
    </source>
</evidence>
<dbReference type="RefSeq" id="WP_341981712.1">
    <property type="nucleotide sequence ID" value="NZ_JBBYAF010000009.1"/>
</dbReference>
<gene>
    <name evidence="1" type="ORF">AAEO50_06565</name>
</gene>
<keyword evidence="2" id="KW-1185">Reference proteome</keyword>
<organism evidence="1 2">
    <name type="scientific">Rossellomorea oryzaecorticis</name>
    <dbReference type="NCBI Taxonomy" id="1396505"/>
    <lineage>
        <taxon>Bacteria</taxon>
        <taxon>Bacillati</taxon>
        <taxon>Bacillota</taxon>
        <taxon>Bacilli</taxon>
        <taxon>Bacillales</taxon>
        <taxon>Bacillaceae</taxon>
        <taxon>Rossellomorea</taxon>
    </lineage>
</organism>
<evidence type="ECO:0000313" key="1">
    <source>
        <dbReference type="EMBL" id="MEL3971934.1"/>
    </source>
</evidence>
<proteinExistence type="predicted"/>
<name>A0ABU9K764_9BACI</name>